<protein>
    <submittedName>
        <fullName evidence="2">Uncharacterized protein</fullName>
    </submittedName>
</protein>
<accession>A0A0S4KRF7</accession>
<dbReference type="EMBL" id="LN885086">
    <property type="protein sequence ID" value="CUQ65904.1"/>
    <property type="molecule type" value="Genomic_DNA"/>
</dbReference>
<feature type="region of interest" description="Disordered" evidence="1">
    <location>
        <begin position="46"/>
        <end position="65"/>
    </location>
</feature>
<keyword evidence="3" id="KW-1185">Reference proteome</keyword>
<reference evidence="3" key="1">
    <citation type="submission" date="2015-09" db="EMBL/GenBank/DDBJ databases">
        <authorList>
            <person name="Daims H."/>
        </authorList>
    </citation>
    <scope>NUCLEOTIDE SEQUENCE [LARGE SCALE GENOMIC DNA]</scope>
</reference>
<dbReference type="AlphaFoldDB" id="A0A0S4KRF7"/>
<sequence length="65" mass="7186">MALSERYRRGMTLCLLVGGWLSLMACHPPTPRVERVVSSVAVAPLPSETDGMSRASYHRLTDRLS</sequence>
<dbReference type="KEGG" id="nio:NITINOP_0929"/>
<evidence type="ECO:0000313" key="3">
    <source>
        <dbReference type="Proteomes" id="UP000066284"/>
    </source>
</evidence>
<proteinExistence type="predicted"/>
<dbReference type="Proteomes" id="UP000066284">
    <property type="component" value="Chromosome 1"/>
</dbReference>
<evidence type="ECO:0000256" key="1">
    <source>
        <dbReference type="SAM" id="MobiDB-lite"/>
    </source>
</evidence>
<name>A0A0S4KRF7_9BACT</name>
<evidence type="ECO:0000313" key="2">
    <source>
        <dbReference type="EMBL" id="CUQ65904.1"/>
    </source>
</evidence>
<dbReference type="PROSITE" id="PS51257">
    <property type="entry name" value="PROKAR_LIPOPROTEIN"/>
    <property type="match status" value="1"/>
</dbReference>
<gene>
    <name evidence="2" type="ORF">NITINOP_0929</name>
</gene>
<organism evidence="2 3">
    <name type="scientific">Candidatus Nitrospira inopinata</name>
    <dbReference type="NCBI Taxonomy" id="1715989"/>
    <lineage>
        <taxon>Bacteria</taxon>
        <taxon>Pseudomonadati</taxon>
        <taxon>Nitrospirota</taxon>
        <taxon>Nitrospiria</taxon>
        <taxon>Nitrospirales</taxon>
        <taxon>Nitrospiraceae</taxon>
        <taxon>Nitrospira</taxon>
    </lineage>
</organism>